<feature type="domain" description="Phosphoribosyltransferase" evidence="2">
    <location>
        <begin position="209"/>
        <end position="247"/>
    </location>
</feature>
<dbReference type="RefSeq" id="WP_379714135.1">
    <property type="nucleotide sequence ID" value="NZ_JBHTBS010000008.1"/>
</dbReference>
<dbReference type="SUPFAM" id="SSF53271">
    <property type="entry name" value="PRTase-like"/>
    <property type="match status" value="1"/>
</dbReference>
<dbReference type="InterPro" id="IPR044005">
    <property type="entry name" value="DZR_2"/>
</dbReference>
<dbReference type="Pfam" id="PF18912">
    <property type="entry name" value="DZR_2"/>
    <property type="match status" value="1"/>
</dbReference>
<evidence type="ECO:0000313" key="4">
    <source>
        <dbReference type="EMBL" id="MFC7338612.1"/>
    </source>
</evidence>
<dbReference type="PANTHER" id="PTHR47505:SF1">
    <property type="entry name" value="DNA UTILIZATION PROTEIN YHGH"/>
    <property type="match status" value="1"/>
</dbReference>
<reference evidence="5" key="1">
    <citation type="journal article" date="2019" name="Int. J. Syst. Evol. Microbiol.">
        <title>The Global Catalogue of Microorganisms (GCM) 10K type strain sequencing project: providing services to taxonomists for standard genome sequencing and annotation.</title>
        <authorList>
            <consortium name="The Broad Institute Genomics Platform"/>
            <consortium name="The Broad Institute Genome Sequencing Center for Infectious Disease"/>
            <person name="Wu L."/>
            <person name="Ma J."/>
        </authorList>
    </citation>
    <scope>NUCLEOTIDE SEQUENCE [LARGE SCALE GENOMIC DNA]</scope>
    <source>
        <strain evidence="5">CGMCC 4.1467</strain>
    </source>
</reference>
<dbReference type="Proteomes" id="UP001596472">
    <property type="component" value="Unassembled WGS sequence"/>
</dbReference>
<dbReference type="EMBL" id="JBHTBS010000008">
    <property type="protein sequence ID" value="MFC7338612.1"/>
    <property type="molecule type" value="Genomic_DNA"/>
</dbReference>
<organism evidence="4 5">
    <name type="scientific">Haloferula chungangensis</name>
    <dbReference type="NCBI Taxonomy" id="1048331"/>
    <lineage>
        <taxon>Bacteria</taxon>
        <taxon>Pseudomonadati</taxon>
        <taxon>Verrucomicrobiota</taxon>
        <taxon>Verrucomicrobiia</taxon>
        <taxon>Verrucomicrobiales</taxon>
        <taxon>Verrucomicrobiaceae</taxon>
        <taxon>Haloferula</taxon>
    </lineage>
</organism>
<dbReference type="InterPro" id="IPR029057">
    <property type="entry name" value="PRTase-like"/>
</dbReference>
<dbReference type="PANTHER" id="PTHR47505">
    <property type="entry name" value="DNA UTILIZATION PROTEIN YHGH"/>
    <property type="match status" value="1"/>
</dbReference>
<proteinExistence type="inferred from homology"/>
<sequence>MKPSVREPSGARHWWSRLLDVVYPGVCHLCGEGLSHGGALCPPCAEELPGLERPFCETCGEQFEGEIDAVFKCPNCSDQKFFFEFARPALVRSAGTMTMVHDLKYARRLELAGALAELTERAFDDPRLAAVLDERWPLVPVPLHRARRRWRHFNQASEVALPLGRAVGLPVVEALKRIRPTVTQTRLSRSQRQKNLRGAFEVVRGFDPGPGVVLVDDVFTTGSTVNECARVLKKFGVQKVVVVTVMRG</sequence>
<dbReference type="InterPro" id="IPR000836">
    <property type="entry name" value="PRTase_dom"/>
</dbReference>
<dbReference type="Gene3D" id="3.40.50.2020">
    <property type="match status" value="1"/>
</dbReference>
<evidence type="ECO:0000259" key="3">
    <source>
        <dbReference type="Pfam" id="PF18912"/>
    </source>
</evidence>
<accession>A0ABW2LCA1</accession>
<dbReference type="CDD" id="cd06223">
    <property type="entry name" value="PRTases_typeI"/>
    <property type="match status" value="1"/>
</dbReference>
<keyword evidence="5" id="KW-1185">Reference proteome</keyword>
<comment type="similarity">
    <text evidence="1">Belongs to the ComF/GntX family.</text>
</comment>
<dbReference type="Pfam" id="PF00156">
    <property type="entry name" value="Pribosyltran"/>
    <property type="match status" value="1"/>
</dbReference>
<name>A0ABW2LCA1_9BACT</name>
<evidence type="ECO:0000259" key="2">
    <source>
        <dbReference type="Pfam" id="PF00156"/>
    </source>
</evidence>
<comment type="caution">
    <text evidence="4">The sequence shown here is derived from an EMBL/GenBank/DDBJ whole genome shotgun (WGS) entry which is preliminary data.</text>
</comment>
<feature type="domain" description="Double zinc ribbon" evidence="3">
    <location>
        <begin position="18"/>
        <end position="76"/>
    </location>
</feature>
<gene>
    <name evidence="4" type="ORF">ACFQY0_15560</name>
</gene>
<protein>
    <submittedName>
        <fullName evidence="4">ComF family protein</fullName>
    </submittedName>
</protein>
<evidence type="ECO:0000256" key="1">
    <source>
        <dbReference type="ARBA" id="ARBA00008007"/>
    </source>
</evidence>
<evidence type="ECO:0000313" key="5">
    <source>
        <dbReference type="Proteomes" id="UP001596472"/>
    </source>
</evidence>
<dbReference type="InterPro" id="IPR051910">
    <property type="entry name" value="ComF/GntX_DNA_util-trans"/>
</dbReference>